<dbReference type="PANTHER" id="PTHR10217:SF435">
    <property type="entry name" value="POTASSIUM VOLTAGE-GATED CHANNEL PROTEIN EAG"/>
    <property type="match status" value="1"/>
</dbReference>
<dbReference type="STRING" id="6216.A0A0R3SJY2"/>
<dbReference type="SUPFAM" id="SSF51206">
    <property type="entry name" value="cAMP-binding domain-like"/>
    <property type="match status" value="1"/>
</dbReference>
<dbReference type="InterPro" id="IPR050818">
    <property type="entry name" value="KCNH_animal-type"/>
</dbReference>
<dbReference type="AlphaFoldDB" id="A0A0R3SJY2"/>
<dbReference type="InterPro" id="IPR014710">
    <property type="entry name" value="RmlC-like_jellyroll"/>
</dbReference>
<feature type="region of interest" description="Disordered" evidence="1">
    <location>
        <begin position="297"/>
        <end position="319"/>
    </location>
</feature>
<evidence type="ECO:0000259" key="2">
    <source>
        <dbReference type="PROSITE" id="PS50042"/>
    </source>
</evidence>
<dbReference type="SMART" id="SM00100">
    <property type="entry name" value="cNMP"/>
    <property type="match status" value="1"/>
</dbReference>
<proteinExistence type="predicted"/>
<dbReference type="InterPro" id="IPR000595">
    <property type="entry name" value="cNMP-bd_dom"/>
</dbReference>
<dbReference type="PROSITE" id="PS50042">
    <property type="entry name" value="CNMP_BINDING_3"/>
    <property type="match status" value="1"/>
</dbReference>
<protein>
    <submittedName>
        <fullName evidence="3">Cyclic nucleotide-binding domain-containing protein</fullName>
    </submittedName>
</protein>
<feature type="compositionally biased region" description="Low complexity" evidence="1">
    <location>
        <begin position="303"/>
        <end position="316"/>
    </location>
</feature>
<sequence>LRIRTVHLPPGDTLIHAGGLLTTLYFVEQGSLEVLDPSDGAILAVLSKGDFFGGLPPLHQPQSLKNRGSRGSSPGMAPRSLVVAKSRFIVRALTYCDLHYVERDEFAALLLSYPEFVENLVSHFELTVPLAGSATISQSIFPTSLPITSTHIPSAGSRRCYQVTVTCDNNINIIPPPLAINHAPAKDLFCMNRDQKRQQSVSSPCIPPVYLHKDGAVGLMTRFSSSCIFTETPLLHVPPPPSQNPSRARLPESWLLPNRCRRSKLCSWELERLQRLLEHSTTGISDDEMVVPPGVDNAERDSSTSPTATTIATSTSHGDLEERLSAQMAQRFSKMELFSSAHFGIGMRFEVVCYVSSLPVKKSMWGD</sequence>
<dbReference type="Pfam" id="PF00027">
    <property type="entry name" value="cNMP_binding"/>
    <property type="match status" value="1"/>
</dbReference>
<name>A0A0R3SJY2_HYMDI</name>
<feature type="domain" description="Cyclic nucleotide-binding" evidence="2">
    <location>
        <begin position="1"/>
        <end position="127"/>
    </location>
</feature>
<dbReference type="PANTHER" id="PTHR10217">
    <property type="entry name" value="VOLTAGE AND LIGAND GATED POTASSIUM CHANNEL"/>
    <property type="match status" value="1"/>
</dbReference>
<evidence type="ECO:0000313" key="3">
    <source>
        <dbReference type="WBParaSite" id="HDID_0000524701-mRNA-1"/>
    </source>
</evidence>
<organism evidence="3">
    <name type="scientific">Hymenolepis diminuta</name>
    <name type="common">Rat tapeworm</name>
    <dbReference type="NCBI Taxonomy" id="6216"/>
    <lineage>
        <taxon>Eukaryota</taxon>
        <taxon>Metazoa</taxon>
        <taxon>Spiralia</taxon>
        <taxon>Lophotrochozoa</taxon>
        <taxon>Platyhelminthes</taxon>
        <taxon>Cestoda</taxon>
        <taxon>Eucestoda</taxon>
        <taxon>Cyclophyllidea</taxon>
        <taxon>Hymenolepididae</taxon>
        <taxon>Hymenolepis</taxon>
    </lineage>
</organism>
<dbReference type="GO" id="GO:0042391">
    <property type="term" value="P:regulation of membrane potential"/>
    <property type="evidence" value="ECO:0007669"/>
    <property type="project" value="TreeGrafter"/>
</dbReference>
<dbReference type="WBParaSite" id="HDID_0000524701-mRNA-1">
    <property type="protein sequence ID" value="HDID_0000524701-mRNA-1"/>
    <property type="gene ID" value="HDID_0000524701"/>
</dbReference>
<reference evidence="3" key="1">
    <citation type="submission" date="2017-02" db="UniProtKB">
        <authorList>
            <consortium name="WormBaseParasite"/>
        </authorList>
    </citation>
    <scope>IDENTIFICATION</scope>
</reference>
<dbReference type="GO" id="GO:0005886">
    <property type="term" value="C:plasma membrane"/>
    <property type="evidence" value="ECO:0007669"/>
    <property type="project" value="TreeGrafter"/>
</dbReference>
<evidence type="ECO:0000256" key="1">
    <source>
        <dbReference type="SAM" id="MobiDB-lite"/>
    </source>
</evidence>
<dbReference type="CDD" id="cd00038">
    <property type="entry name" value="CAP_ED"/>
    <property type="match status" value="1"/>
</dbReference>
<dbReference type="Gene3D" id="2.60.120.10">
    <property type="entry name" value="Jelly Rolls"/>
    <property type="match status" value="1"/>
</dbReference>
<dbReference type="GO" id="GO:0005249">
    <property type="term" value="F:voltage-gated potassium channel activity"/>
    <property type="evidence" value="ECO:0007669"/>
    <property type="project" value="TreeGrafter"/>
</dbReference>
<accession>A0A0R3SJY2</accession>
<dbReference type="InterPro" id="IPR018490">
    <property type="entry name" value="cNMP-bd_dom_sf"/>
</dbReference>